<organism evidence="2">
    <name type="scientific">Anopheles triannulatus</name>
    <dbReference type="NCBI Taxonomy" id="58253"/>
    <lineage>
        <taxon>Eukaryota</taxon>
        <taxon>Metazoa</taxon>
        <taxon>Ecdysozoa</taxon>
        <taxon>Arthropoda</taxon>
        <taxon>Hexapoda</taxon>
        <taxon>Insecta</taxon>
        <taxon>Pterygota</taxon>
        <taxon>Neoptera</taxon>
        <taxon>Endopterygota</taxon>
        <taxon>Diptera</taxon>
        <taxon>Nematocera</taxon>
        <taxon>Culicoidea</taxon>
        <taxon>Culicidae</taxon>
        <taxon>Anophelinae</taxon>
        <taxon>Anopheles</taxon>
    </lineage>
</organism>
<proteinExistence type="predicted"/>
<evidence type="ECO:0000313" key="2">
    <source>
        <dbReference type="EMBL" id="MBW48446.1"/>
    </source>
</evidence>
<feature type="signal peptide" evidence="1">
    <location>
        <begin position="1"/>
        <end position="19"/>
    </location>
</feature>
<feature type="chain" id="PRO_5014960528" evidence="1">
    <location>
        <begin position="20"/>
        <end position="87"/>
    </location>
</feature>
<reference evidence="2" key="1">
    <citation type="submission" date="2018-01" db="EMBL/GenBank/DDBJ databases">
        <title>An insight into the sialome of Amazonian anophelines.</title>
        <authorList>
            <person name="Ribeiro J.M."/>
            <person name="Scarpassa V."/>
            <person name="Calvo E."/>
        </authorList>
    </citation>
    <scope>NUCLEOTIDE SEQUENCE</scope>
    <source>
        <tissue evidence="2">Salivary glands</tissue>
    </source>
</reference>
<protein>
    <submittedName>
        <fullName evidence="2">Putative secreted protein</fullName>
    </submittedName>
</protein>
<dbReference type="AlphaFoldDB" id="A0A2M4B5Y3"/>
<accession>A0A2M4B5Y3</accession>
<evidence type="ECO:0000256" key="1">
    <source>
        <dbReference type="SAM" id="SignalP"/>
    </source>
</evidence>
<name>A0A2M4B5Y3_9DIPT</name>
<sequence length="87" mass="9703">MLAISVVVVAETSLFLATATDDTDGARRDLLFRTHKPKPPPQTRKASRRKVRCCTLLNGRSKARPSLSVCLCLSSRSHRVLRCRGIR</sequence>
<keyword evidence="1" id="KW-0732">Signal</keyword>
<dbReference type="EMBL" id="GGFK01015125">
    <property type="protein sequence ID" value="MBW48446.1"/>
    <property type="molecule type" value="Transcribed_RNA"/>
</dbReference>